<evidence type="ECO:0000313" key="1">
    <source>
        <dbReference type="EMBL" id="SEN38414.1"/>
    </source>
</evidence>
<name>A0A1H8G3P5_9PROT</name>
<dbReference type="InterPro" id="IPR036291">
    <property type="entry name" value="NAD(P)-bd_dom_sf"/>
</dbReference>
<sequence length="252" mass="27699">MSNSTNEYVQKHLVLGGSLGIGLAFAVCKAEKGDHVKVIARREEFLNAAQKTLAQAGACSVEILSGDLLDSSFLSKLQKDGEHYDSIFISGPSPCGGCLEKIHSLDNYSAIISDAYRTAIAYPLEIIQWALGPGLRSGGSLYVVGSSASKKQILNTPFYLSAIFRRILDALVDEYTPIFHRNEKKLKVWRPEVVLTPLSINYACKQAKSELVSNQKAKEILEELFGLTEIPDSQKYVTDQLALEEDKGARSR</sequence>
<dbReference type="EMBL" id="FOCP01000016">
    <property type="protein sequence ID" value="SEN38414.1"/>
    <property type="molecule type" value="Genomic_DNA"/>
</dbReference>
<evidence type="ECO:0000313" key="2">
    <source>
        <dbReference type="Proteomes" id="UP000199459"/>
    </source>
</evidence>
<dbReference type="Proteomes" id="UP000199459">
    <property type="component" value="Unassembled WGS sequence"/>
</dbReference>
<accession>A0A1H8G3P5</accession>
<dbReference type="SUPFAM" id="SSF51735">
    <property type="entry name" value="NAD(P)-binding Rossmann-fold domains"/>
    <property type="match status" value="1"/>
</dbReference>
<gene>
    <name evidence="1" type="ORF">SAMN05216325_11610</name>
</gene>
<protein>
    <recommendedName>
        <fullName evidence="3">Short chain dehydrogenase</fullName>
    </recommendedName>
</protein>
<dbReference type="RefSeq" id="WP_090633003.1">
    <property type="nucleotide sequence ID" value="NZ_FOCP01000016.1"/>
</dbReference>
<dbReference type="Gene3D" id="3.40.50.720">
    <property type="entry name" value="NAD(P)-binding Rossmann-like Domain"/>
    <property type="match status" value="1"/>
</dbReference>
<reference evidence="1 2" key="1">
    <citation type="submission" date="2016-10" db="EMBL/GenBank/DDBJ databases">
        <authorList>
            <person name="de Groot N.N."/>
        </authorList>
    </citation>
    <scope>NUCLEOTIDE SEQUENCE [LARGE SCALE GENOMIC DNA]</scope>
    <source>
        <strain evidence="1 2">Nm22</strain>
    </source>
</reference>
<organism evidence="1 2">
    <name type="scientific">Nitrosomonas marina</name>
    <dbReference type="NCBI Taxonomy" id="917"/>
    <lineage>
        <taxon>Bacteria</taxon>
        <taxon>Pseudomonadati</taxon>
        <taxon>Pseudomonadota</taxon>
        <taxon>Betaproteobacteria</taxon>
        <taxon>Nitrosomonadales</taxon>
        <taxon>Nitrosomonadaceae</taxon>
        <taxon>Nitrosomonas</taxon>
    </lineage>
</organism>
<dbReference type="OrthoDB" id="9810734at2"/>
<dbReference type="AlphaFoldDB" id="A0A1H8G3P5"/>
<evidence type="ECO:0008006" key="3">
    <source>
        <dbReference type="Google" id="ProtNLM"/>
    </source>
</evidence>
<proteinExistence type="predicted"/>